<sequence length="117" mass="13323">MRTCSVFLLLLAPTLLLGQTYRAFRYKHVNPTMTENQCDEEIRSRGIRAQDGGLTSGTPPNCRYTGSGDTQYIVLRCEGVHQTNTKMMRQVFFLLLVLKSVRAFLRKPKVSPNLRSI</sequence>
<proteinExistence type="predicted"/>
<evidence type="ECO:0000313" key="2">
    <source>
        <dbReference type="EMBL" id="KAK7922630.1"/>
    </source>
</evidence>
<name>A0AAW0PFG8_9GOBI</name>
<evidence type="ECO:0000256" key="1">
    <source>
        <dbReference type="SAM" id="SignalP"/>
    </source>
</evidence>
<keyword evidence="3" id="KW-1185">Reference proteome</keyword>
<feature type="chain" id="PRO_5043620452" evidence="1">
    <location>
        <begin position="19"/>
        <end position="117"/>
    </location>
</feature>
<feature type="signal peptide" evidence="1">
    <location>
        <begin position="1"/>
        <end position="18"/>
    </location>
</feature>
<organism evidence="2 3">
    <name type="scientific">Mugilogobius chulae</name>
    <name type="common">yellowstripe goby</name>
    <dbReference type="NCBI Taxonomy" id="88201"/>
    <lineage>
        <taxon>Eukaryota</taxon>
        <taxon>Metazoa</taxon>
        <taxon>Chordata</taxon>
        <taxon>Craniata</taxon>
        <taxon>Vertebrata</taxon>
        <taxon>Euteleostomi</taxon>
        <taxon>Actinopterygii</taxon>
        <taxon>Neopterygii</taxon>
        <taxon>Teleostei</taxon>
        <taxon>Neoteleostei</taxon>
        <taxon>Acanthomorphata</taxon>
        <taxon>Gobiaria</taxon>
        <taxon>Gobiiformes</taxon>
        <taxon>Gobioidei</taxon>
        <taxon>Gobiidae</taxon>
        <taxon>Gobionellinae</taxon>
        <taxon>Mugilogobius</taxon>
    </lineage>
</organism>
<reference evidence="3" key="1">
    <citation type="submission" date="2024-04" db="EMBL/GenBank/DDBJ databases">
        <title>Salinicola lusitanus LLJ914,a marine bacterium isolated from the Okinawa Trough.</title>
        <authorList>
            <person name="Li J."/>
        </authorList>
    </citation>
    <scope>NUCLEOTIDE SEQUENCE [LARGE SCALE GENOMIC DNA]</scope>
</reference>
<accession>A0AAW0PFG8</accession>
<evidence type="ECO:0000313" key="3">
    <source>
        <dbReference type="Proteomes" id="UP001460270"/>
    </source>
</evidence>
<comment type="caution">
    <text evidence="2">The sequence shown here is derived from an EMBL/GenBank/DDBJ whole genome shotgun (WGS) entry which is preliminary data.</text>
</comment>
<keyword evidence="1" id="KW-0732">Signal</keyword>
<dbReference type="InterPro" id="IPR036816">
    <property type="entry name" value="RNaseA-like_dom_sf"/>
</dbReference>
<dbReference type="Proteomes" id="UP001460270">
    <property type="component" value="Unassembled WGS sequence"/>
</dbReference>
<dbReference type="SUPFAM" id="SSF54076">
    <property type="entry name" value="RNase A-like"/>
    <property type="match status" value="1"/>
</dbReference>
<protein>
    <submittedName>
        <fullName evidence="2">Uncharacterized protein</fullName>
    </submittedName>
</protein>
<gene>
    <name evidence="2" type="ORF">WMY93_009532</name>
</gene>
<dbReference type="AlphaFoldDB" id="A0AAW0PFG8"/>
<dbReference type="EMBL" id="JBBPFD010000006">
    <property type="protein sequence ID" value="KAK7922630.1"/>
    <property type="molecule type" value="Genomic_DNA"/>
</dbReference>